<feature type="compositionally biased region" description="Polar residues" evidence="1">
    <location>
        <begin position="222"/>
        <end position="235"/>
    </location>
</feature>
<feature type="region of interest" description="Disordered" evidence="1">
    <location>
        <begin position="222"/>
        <end position="254"/>
    </location>
</feature>
<feature type="compositionally biased region" description="Basic and acidic residues" evidence="1">
    <location>
        <begin position="466"/>
        <end position="477"/>
    </location>
</feature>
<feature type="compositionally biased region" description="Low complexity" evidence="1">
    <location>
        <begin position="284"/>
        <end position="300"/>
    </location>
</feature>
<dbReference type="InterPro" id="IPR036875">
    <property type="entry name" value="Znf_CCHC_sf"/>
</dbReference>
<dbReference type="SUPFAM" id="SSF56219">
    <property type="entry name" value="DNase I-like"/>
    <property type="match status" value="1"/>
</dbReference>
<dbReference type="InterPro" id="IPR036691">
    <property type="entry name" value="Endo/exonu/phosph_ase_sf"/>
</dbReference>
<proteinExistence type="predicted"/>
<feature type="region of interest" description="Disordered" evidence="1">
    <location>
        <begin position="630"/>
        <end position="651"/>
    </location>
</feature>
<feature type="region of interest" description="Disordered" evidence="1">
    <location>
        <begin position="440"/>
        <end position="477"/>
    </location>
</feature>
<dbReference type="EMBL" id="CP126649">
    <property type="protein sequence ID" value="WJZ83160.1"/>
    <property type="molecule type" value="Genomic_DNA"/>
</dbReference>
<dbReference type="PANTHER" id="PTHR12121">
    <property type="entry name" value="CARBON CATABOLITE REPRESSOR PROTEIN 4"/>
    <property type="match status" value="1"/>
</dbReference>
<accession>A0ABY9BJS4</accession>
<reference evidence="3 4" key="1">
    <citation type="journal article" date="2023" name="Hortic Res">
        <title>The complete reference genome for grapevine (Vitis vinifera L.) genetics and breeding.</title>
        <authorList>
            <person name="Shi X."/>
            <person name="Cao S."/>
            <person name="Wang X."/>
            <person name="Huang S."/>
            <person name="Wang Y."/>
            <person name="Liu Z."/>
            <person name="Liu W."/>
            <person name="Leng X."/>
            <person name="Peng Y."/>
            <person name="Wang N."/>
            <person name="Wang Y."/>
            <person name="Ma Z."/>
            <person name="Xu X."/>
            <person name="Zhang F."/>
            <person name="Xue H."/>
            <person name="Zhong H."/>
            <person name="Wang Y."/>
            <person name="Zhang K."/>
            <person name="Velt A."/>
            <person name="Avia K."/>
            <person name="Holtgrawe D."/>
            <person name="Grimplet J."/>
            <person name="Matus J.T."/>
            <person name="Ware D."/>
            <person name="Wu X."/>
            <person name="Wang H."/>
            <person name="Liu C."/>
            <person name="Fang Y."/>
            <person name="Rustenholz C."/>
            <person name="Cheng Z."/>
            <person name="Xiao H."/>
            <person name="Zhou Y."/>
        </authorList>
    </citation>
    <scope>NUCLEOTIDE SEQUENCE [LARGE SCALE GENOMIC DNA]</scope>
    <source>
        <strain evidence="4">cv. Pinot noir / PN40024</strain>
        <tissue evidence="3">Leaf</tissue>
    </source>
</reference>
<keyword evidence="4" id="KW-1185">Reference proteome</keyword>
<dbReference type="InterPro" id="IPR050410">
    <property type="entry name" value="CCR4/nocturin_mRNA_transcr"/>
</dbReference>
<dbReference type="SUPFAM" id="SSF57756">
    <property type="entry name" value="Retrovirus zinc finger-like domains"/>
    <property type="match status" value="1"/>
</dbReference>
<evidence type="ECO:0000259" key="2">
    <source>
        <dbReference type="Pfam" id="PF03372"/>
    </source>
</evidence>
<dbReference type="Proteomes" id="UP001227230">
    <property type="component" value="Chromosome 2"/>
</dbReference>
<organism evidence="3 4">
    <name type="scientific">Vitis vinifera</name>
    <name type="common">Grape</name>
    <dbReference type="NCBI Taxonomy" id="29760"/>
    <lineage>
        <taxon>Eukaryota</taxon>
        <taxon>Viridiplantae</taxon>
        <taxon>Streptophyta</taxon>
        <taxon>Embryophyta</taxon>
        <taxon>Tracheophyta</taxon>
        <taxon>Spermatophyta</taxon>
        <taxon>Magnoliopsida</taxon>
        <taxon>eudicotyledons</taxon>
        <taxon>Gunneridae</taxon>
        <taxon>Pentapetalae</taxon>
        <taxon>rosids</taxon>
        <taxon>Vitales</taxon>
        <taxon>Vitaceae</taxon>
        <taxon>Viteae</taxon>
        <taxon>Vitis</taxon>
    </lineage>
</organism>
<name>A0ABY9BJS4_VITVI</name>
<dbReference type="InterPro" id="IPR005135">
    <property type="entry name" value="Endo/exonuclease/phosphatase"/>
</dbReference>
<protein>
    <recommendedName>
        <fullName evidence="2">Endonuclease/exonuclease/phosphatase domain-containing protein</fullName>
    </recommendedName>
</protein>
<dbReference type="Pfam" id="PF03372">
    <property type="entry name" value="Exo_endo_phos"/>
    <property type="match status" value="1"/>
</dbReference>
<gene>
    <name evidence="3" type="ORF">VitviT2T_002866</name>
</gene>
<evidence type="ECO:0000313" key="4">
    <source>
        <dbReference type="Proteomes" id="UP001227230"/>
    </source>
</evidence>
<dbReference type="PANTHER" id="PTHR12121:SF68">
    <property type="entry name" value="CARBON CATABOLITE REPRESSOR PROTEIN 4 HOMOLOG 4-RELATED"/>
    <property type="match status" value="1"/>
</dbReference>
<evidence type="ECO:0000313" key="3">
    <source>
        <dbReference type="EMBL" id="WJZ83160.1"/>
    </source>
</evidence>
<feature type="domain" description="Endonuclease/exonuclease/phosphatase" evidence="2">
    <location>
        <begin position="351"/>
        <end position="647"/>
    </location>
</feature>
<dbReference type="Gene3D" id="3.60.10.10">
    <property type="entry name" value="Endonuclease/exonuclease/phosphatase"/>
    <property type="match status" value="1"/>
</dbReference>
<sequence>MLLKGGVFVLPRFSPSFSISSRIRLSKMSTAAAPIIPKFISVEGVDINSRSIPDGFRFSLVSYNILAQEADIPEVDKVQWRKIDVQLCSVLWQSVDPKILHHLRAYKTCFKFWNQAKGLYTNDIQHFYKVASSIVNVRQQDIDLSTYIGQIASLKEEFLTVMPLTTDVGDQRIQIDKFFMVLTLIDLRPDLETVRDQILGSSSVPSLDDVFARLLRISSTQTLPSDNTSDSSVLVSQTNSRGGRSGNRGRGQRSHCTYCNKLGHTRDRCYQLHGRPPRTAHVAQSSDLQSPQPPSSSTSQGIFQCFQNRTGDRTGKVTGSRFTGRTGGRTAIEPVYVKSSLFPHSPSPCLKWKARSQAILTVLRNLGADFLCLQEVDEYDSFYKGNMDSNGYSSIYVQRSGQKHDGCGIFYKHNSAELVLEEKIEYNDLVDLNDDGSYSNDRHCDTPASANSDAEPKKGSSPQNTTEERGDPNDPRVRLKRDCVGIMAAFRLKDPSHHLVIVANTHLYWDPEWADVKLAQAKYLLSRLAQFKTVVSDKFECTPSVLVAGDFNSTPGDKVYQYLVSGNSSVPQLECLDGLPIPLCSVYDFTRGEPPFTNCTPDFTNTLDYIFFSPSGHIKPVSFLELPEPDSSDVAGGLPNHHHPSDHLPIGAEFKVTGE</sequence>
<evidence type="ECO:0000256" key="1">
    <source>
        <dbReference type="SAM" id="MobiDB-lite"/>
    </source>
</evidence>
<feature type="region of interest" description="Disordered" evidence="1">
    <location>
        <begin position="272"/>
        <end position="301"/>
    </location>
</feature>